<evidence type="ECO:0000313" key="12">
    <source>
        <dbReference type="Proteomes" id="UP000011087"/>
    </source>
</evidence>
<dbReference type="GO" id="GO:0003676">
    <property type="term" value="F:nucleic acid binding"/>
    <property type="evidence" value="ECO:0007669"/>
    <property type="project" value="InterPro"/>
</dbReference>
<dbReference type="PANTHER" id="PTHR47959">
    <property type="entry name" value="ATP-DEPENDENT RNA HELICASE RHLE-RELATED"/>
    <property type="match status" value="1"/>
</dbReference>
<dbReference type="InterPro" id="IPR011545">
    <property type="entry name" value="DEAD/DEAH_box_helicase_dom"/>
</dbReference>
<evidence type="ECO:0000256" key="2">
    <source>
        <dbReference type="ARBA" id="ARBA00022741"/>
    </source>
</evidence>
<dbReference type="RefSeq" id="XP_005836685.1">
    <property type="nucleotide sequence ID" value="XM_005836628.1"/>
</dbReference>
<sequence length="372" mass="41647">MRRRARTRDVEEEEEEEERGGGEVDEYVTCQETAAERRAAIGDHNQEHNRGEPSERSADRAGSEGGGTRDFRALMLDEQIVKGLEEAGYIRPSPVQLRAIPLGNMGLDLIVQAKSGTGKTCVFAVIILQSLSLNFNGVQALVLSHTRELAYQTRDVIRSVARFMSGIRCEAFVGGLPTEKDIEKLKSAESCQIVAGRLRALVEAKHLDLSALRQLVLDEVDVLLEEEGLRPQVEFFFKVSPPRKQILAVSATFTDELLAYLHARLSNPQVVNVIRANVALKGVKQFVEFVESPRDVSDVNAKMERRMMGLVRVLESTSFHQCIVFTNSRTLGQRVCLLLERLGFPSSFTCGDLPQPERLRALEKLRNFEIRV</sequence>
<dbReference type="GO" id="GO:0016787">
    <property type="term" value="F:hydrolase activity"/>
    <property type="evidence" value="ECO:0007669"/>
    <property type="project" value="UniProtKB-KW"/>
</dbReference>
<gene>
    <name evidence="10" type="ORF">GUITHDRAFT_135872</name>
</gene>
<dbReference type="EnsemblProtists" id="EKX49705">
    <property type="protein sequence ID" value="EKX49705"/>
    <property type="gene ID" value="GUITHDRAFT_135872"/>
</dbReference>
<dbReference type="PANTHER" id="PTHR47959:SF14">
    <property type="entry name" value="DEAD-BOX ATP-DEPENDENT RNA HELICASE 28"/>
    <property type="match status" value="1"/>
</dbReference>
<dbReference type="PROSITE" id="PS51192">
    <property type="entry name" value="HELICASE_ATP_BIND_1"/>
    <property type="match status" value="1"/>
</dbReference>
<dbReference type="GO" id="GO:0003724">
    <property type="term" value="F:RNA helicase activity"/>
    <property type="evidence" value="ECO:0007669"/>
    <property type="project" value="InterPro"/>
</dbReference>
<feature type="compositionally biased region" description="Basic and acidic residues" evidence="7">
    <location>
        <begin position="34"/>
        <end position="68"/>
    </location>
</feature>
<dbReference type="GO" id="GO:0005829">
    <property type="term" value="C:cytosol"/>
    <property type="evidence" value="ECO:0007669"/>
    <property type="project" value="TreeGrafter"/>
</dbReference>
<keyword evidence="2" id="KW-0547">Nucleotide-binding</keyword>
<evidence type="ECO:0000256" key="5">
    <source>
        <dbReference type="ARBA" id="ARBA00022840"/>
    </source>
</evidence>
<dbReference type="GO" id="GO:0005524">
    <property type="term" value="F:ATP binding"/>
    <property type="evidence" value="ECO:0007669"/>
    <property type="project" value="UniProtKB-KW"/>
</dbReference>
<dbReference type="SUPFAM" id="SSF52540">
    <property type="entry name" value="P-loop containing nucleoside triphosphate hydrolases"/>
    <property type="match status" value="2"/>
</dbReference>
<dbReference type="InterPro" id="IPR027417">
    <property type="entry name" value="P-loop_NTPase"/>
</dbReference>
<evidence type="ECO:0000313" key="10">
    <source>
        <dbReference type="EMBL" id="EKX49705.1"/>
    </source>
</evidence>
<dbReference type="GeneID" id="17306392"/>
<dbReference type="AlphaFoldDB" id="L1JND5"/>
<evidence type="ECO:0000256" key="1">
    <source>
        <dbReference type="ARBA" id="ARBA00004229"/>
    </source>
</evidence>
<accession>L1JND5</accession>
<evidence type="ECO:0000256" key="3">
    <source>
        <dbReference type="ARBA" id="ARBA00022801"/>
    </source>
</evidence>
<protein>
    <recommendedName>
        <fullName evidence="13">RNA helicase</fullName>
    </recommendedName>
</protein>
<keyword evidence="12" id="KW-1185">Reference proteome</keyword>
<name>L1JND5_GUITC</name>
<dbReference type="Proteomes" id="UP000011087">
    <property type="component" value="Unassembled WGS sequence"/>
</dbReference>
<reference evidence="12" key="2">
    <citation type="submission" date="2012-11" db="EMBL/GenBank/DDBJ databases">
        <authorList>
            <person name="Kuo A."/>
            <person name="Curtis B.A."/>
            <person name="Tanifuji G."/>
            <person name="Burki F."/>
            <person name="Gruber A."/>
            <person name="Irimia M."/>
            <person name="Maruyama S."/>
            <person name="Arias M.C."/>
            <person name="Ball S.G."/>
            <person name="Gile G.H."/>
            <person name="Hirakawa Y."/>
            <person name="Hopkins J.F."/>
            <person name="Rensing S.A."/>
            <person name="Schmutz J."/>
            <person name="Symeonidi A."/>
            <person name="Elias M."/>
            <person name="Eveleigh R.J."/>
            <person name="Herman E.K."/>
            <person name="Klute M.J."/>
            <person name="Nakayama T."/>
            <person name="Obornik M."/>
            <person name="Reyes-Prieto A."/>
            <person name="Armbrust E.V."/>
            <person name="Aves S.J."/>
            <person name="Beiko R.G."/>
            <person name="Coutinho P."/>
            <person name="Dacks J.B."/>
            <person name="Durnford D.G."/>
            <person name="Fast N.M."/>
            <person name="Green B.R."/>
            <person name="Grisdale C."/>
            <person name="Hempe F."/>
            <person name="Henrissat B."/>
            <person name="Hoppner M.P."/>
            <person name="Ishida K.-I."/>
            <person name="Kim E."/>
            <person name="Koreny L."/>
            <person name="Kroth P.G."/>
            <person name="Liu Y."/>
            <person name="Malik S.-B."/>
            <person name="Maier U.G."/>
            <person name="McRose D."/>
            <person name="Mock T."/>
            <person name="Neilson J.A."/>
            <person name="Onodera N.T."/>
            <person name="Poole A.M."/>
            <person name="Pritham E.J."/>
            <person name="Richards T.A."/>
            <person name="Rocap G."/>
            <person name="Roy S.W."/>
            <person name="Sarai C."/>
            <person name="Schaack S."/>
            <person name="Shirato S."/>
            <person name="Slamovits C.H."/>
            <person name="Spencer D.F."/>
            <person name="Suzuki S."/>
            <person name="Worden A.Z."/>
            <person name="Zauner S."/>
            <person name="Barry K."/>
            <person name="Bell C."/>
            <person name="Bharti A.K."/>
            <person name="Crow J.A."/>
            <person name="Grimwood J."/>
            <person name="Kramer R."/>
            <person name="Lindquist E."/>
            <person name="Lucas S."/>
            <person name="Salamov A."/>
            <person name="McFadden G.I."/>
            <person name="Lane C.E."/>
            <person name="Keeling P.J."/>
            <person name="Gray M.W."/>
            <person name="Grigoriev I.V."/>
            <person name="Archibald J.M."/>
        </authorList>
    </citation>
    <scope>NUCLEOTIDE SEQUENCE</scope>
    <source>
        <strain evidence="12">CCMP2712</strain>
    </source>
</reference>
<dbReference type="EMBL" id="JH992981">
    <property type="protein sequence ID" value="EKX49705.1"/>
    <property type="molecule type" value="Genomic_DNA"/>
</dbReference>
<dbReference type="InterPro" id="IPR014014">
    <property type="entry name" value="RNA_helicase_DEAD_Q_motif"/>
</dbReference>
<evidence type="ECO:0000256" key="6">
    <source>
        <dbReference type="PROSITE-ProRule" id="PRU00552"/>
    </source>
</evidence>
<evidence type="ECO:0008006" key="13">
    <source>
        <dbReference type="Google" id="ProtNLM"/>
    </source>
</evidence>
<organism evidence="10">
    <name type="scientific">Guillardia theta (strain CCMP2712)</name>
    <name type="common">Cryptophyte</name>
    <dbReference type="NCBI Taxonomy" id="905079"/>
    <lineage>
        <taxon>Eukaryota</taxon>
        <taxon>Cryptophyceae</taxon>
        <taxon>Pyrenomonadales</taxon>
        <taxon>Geminigeraceae</taxon>
        <taxon>Guillardia</taxon>
    </lineage>
</organism>
<dbReference type="GO" id="GO:0009507">
    <property type="term" value="C:chloroplast"/>
    <property type="evidence" value="ECO:0007669"/>
    <property type="project" value="UniProtKB-SubCell"/>
</dbReference>
<dbReference type="Gene3D" id="3.40.50.300">
    <property type="entry name" value="P-loop containing nucleotide triphosphate hydrolases"/>
    <property type="match status" value="2"/>
</dbReference>
<dbReference type="eggNOG" id="KOG4284">
    <property type="taxonomic scope" value="Eukaryota"/>
</dbReference>
<feature type="domain" description="DEAD-box RNA helicase Q" evidence="9">
    <location>
        <begin position="69"/>
        <end position="97"/>
    </location>
</feature>
<dbReference type="HOGENOM" id="CLU_003041_1_0_1"/>
<feature type="short sequence motif" description="Q motif" evidence="6">
    <location>
        <begin position="69"/>
        <end position="97"/>
    </location>
</feature>
<evidence type="ECO:0000313" key="11">
    <source>
        <dbReference type="EnsemblProtists" id="EKX49705"/>
    </source>
</evidence>
<dbReference type="PROSITE" id="PS51195">
    <property type="entry name" value="Q_MOTIF"/>
    <property type="match status" value="1"/>
</dbReference>
<dbReference type="PaxDb" id="55529-EKX49705"/>
<feature type="compositionally biased region" description="Acidic residues" evidence="7">
    <location>
        <begin position="10"/>
        <end position="26"/>
    </location>
</feature>
<keyword evidence="5" id="KW-0067">ATP-binding</keyword>
<reference evidence="10 12" key="1">
    <citation type="journal article" date="2012" name="Nature">
        <title>Algal genomes reveal evolutionary mosaicism and the fate of nucleomorphs.</title>
        <authorList>
            <consortium name="DOE Joint Genome Institute"/>
            <person name="Curtis B.A."/>
            <person name="Tanifuji G."/>
            <person name="Burki F."/>
            <person name="Gruber A."/>
            <person name="Irimia M."/>
            <person name="Maruyama S."/>
            <person name="Arias M.C."/>
            <person name="Ball S.G."/>
            <person name="Gile G.H."/>
            <person name="Hirakawa Y."/>
            <person name="Hopkins J.F."/>
            <person name="Kuo A."/>
            <person name="Rensing S.A."/>
            <person name="Schmutz J."/>
            <person name="Symeonidi A."/>
            <person name="Elias M."/>
            <person name="Eveleigh R.J."/>
            <person name="Herman E.K."/>
            <person name="Klute M.J."/>
            <person name="Nakayama T."/>
            <person name="Obornik M."/>
            <person name="Reyes-Prieto A."/>
            <person name="Armbrust E.V."/>
            <person name="Aves S.J."/>
            <person name="Beiko R.G."/>
            <person name="Coutinho P."/>
            <person name="Dacks J.B."/>
            <person name="Durnford D.G."/>
            <person name="Fast N.M."/>
            <person name="Green B.R."/>
            <person name="Grisdale C.J."/>
            <person name="Hempel F."/>
            <person name="Henrissat B."/>
            <person name="Hoppner M.P."/>
            <person name="Ishida K."/>
            <person name="Kim E."/>
            <person name="Koreny L."/>
            <person name="Kroth P.G."/>
            <person name="Liu Y."/>
            <person name="Malik S.B."/>
            <person name="Maier U.G."/>
            <person name="McRose D."/>
            <person name="Mock T."/>
            <person name="Neilson J.A."/>
            <person name="Onodera N.T."/>
            <person name="Poole A.M."/>
            <person name="Pritham E.J."/>
            <person name="Richards T.A."/>
            <person name="Rocap G."/>
            <person name="Roy S.W."/>
            <person name="Sarai C."/>
            <person name="Schaack S."/>
            <person name="Shirato S."/>
            <person name="Slamovits C.H."/>
            <person name="Spencer D.F."/>
            <person name="Suzuki S."/>
            <person name="Worden A.Z."/>
            <person name="Zauner S."/>
            <person name="Barry K."/>
            <person name="Bell C."/>
            <person name="Bharti A.K."/>
            <person name="Crow J.A."/>
            <person name="Grimwood J."/>
            <person name="Kramer R."/>
            <person name="Lindquist E."/>
            <person name="Lucas S."/>
            <person name="Salamov A."/>
            <person name="McFadden G.I."/>
            <person name="Lane C.E."/>
            <person name="Keeling P.J."/>
            <person name="Gray M.W."/>
            <person name="Grigoriev I.V."/>
            <person name="Archibald J.M."/>
        </authorList>
    </citation>
    <scope>NUCLEOTIDE SEQUENCE</scope>
    <source>
        <strain evidence="10 12">CCMP2712</strain>
    </source>
</reference>
<feature type="region of interest" description="Disordered" evidence="7">
    <location>
        <begin position="1"/>
        <end position="68"/>
    </location>
</feature>
<comment type="subcellular location">
    <subcellularLocation>
        <location evidence="1">Plastid</location>
        <location evidence="1">Chloroplast</location>
    </subcellularLocation>
</comment>
<dbReference type="STRING" id="905079.L1JND5"/>
<dbReference type="SMART" id="SM00487">
    <property type="entry name" value="DEXDc"/>
    <property type="match status" value="1"/>
</dbReference>
<dbReference type="OrthoDB" id="434041at2759"/>
<dbReference type="InterPro" id="IPR050079">
    <property type="entry name" value="DEAD_box_RNA_helicase"/>
</dbReference>
<keyword evidence="3" id="KW-0378">Hydrolase</keyword>
<evidence type="ECO:0000256" key="7">
    <source>
        <dbReference type="SAM" id="MobiDB-lite"/>
    </source>
</evidence>
<keyword evidence="4" id="KW-0347">Helicase</keyword>
<dbReference type="KEGG" id="gtt:GUITHDRAFT_135872"/>
<dbReference type="InterPro" id="IPR014001">
    <property type="entry name" value="Helicase_ATP-bd"/>
</dbReference>
<dbReference type="OMA" id="WRDREAN"/>
<evidence type="ECO:0000256" key="4">
    <source>
        <dbReference type="ARBA" id="ARBA00022806"/>
    </source>
</evidence>
<evidence type="ECO:0000259" key="9">
    <source>
        <dbReference type="PROSITE" id="PS51195"/>
    </source>
</evidence>
<evidence type="ECO:0000259" key="8">
    <source>
        <dbReference type="PROSITE" id="PS51192"/>
    </source>
</evidence>
<proteinExistence type="predicted"/>
<reference evidence="11" key="3">
    <citation type="submission" date="2016-03" db="UniProtKB">
        <authorList>
            <consortium name="EnsemblProtists"/>
        </authorList>
    </citation>
    <scope>IDENTIFICATION</scope>
</reference>
<feature type="domain" description="Helicase ATP-binding" evidence="8">
    <location>
        <begin position="100"/>
        <end position="271"/>
    </location>
</feature>
<dbReference type="Pfam" id="PF00270">
    <property type="entry name" value="DEAD"/>
    <property type="match status" value="1"/>
</dbReference>